<dbReference type="FunFam" id="4.10.410.10:FF:000012">
    <property type="entry name" value="Tissue factor pathway inhibitor"/>
    <property type="match status" value="1"/>
</dbReference>
<reference evidence="18" key="1">
    <citation type="submission" date="2025-08" db="UniProtKB">
        <authorList>
            <consortium name="RefSeq"/>
        </authorList>
    </citation>
    <scope>IDENTIFICATION</scope>
</reference>
<keyword evidence="10" id="KW-0325">Glycoprotein</keyword>
<evidence type="ECO:0000313" key="18">
    <source>
        <dbReference type="RefSeq" id="XP_023568112.1"/>
    </source>
</evidence>
<keyword evidence="9" id="KW-1015">Disulfide bond</keyword>
<evidence type="ECO:0000256" key="11">
    <source>
        <dbReference type="ARBA" id="ARBA00057773"/>
    </source>
</evidence>
<feature type="signal peptide" evidence="15">
    <location>
        <begin position="1"/>
        <end position="27"/>
    </location>
</feature>
<keyword evidence="5 15" id="KW-0732">Signal</keyword>
<dbReference type="CDD" id="cd22614">
    <property type="entry name" value="Kunitz_TFPI1_2-like"/>
    <property type="match status" value="1"/>
</dbReference>
<evidence type="ECO:0000256" key="7">
    <source>
        <dbReference type="ARBA" id="ARBA00022900"/>
    </source>
</evidence>
<comment type="function">
    <text evidence="11">Inhibits factor X (X(a)) directly and, in a Xa-dependent way, inhibits VIIa/tissue factor activity, presumably by forming a quaternary Xa/LACI/VIIa/TF complex. It possesses an antithrombotic action and also the ability to associate with lipoproteins in plasma.</text>
</comment>
<dbReference type="InterPro" id="IPR008296">
    <property type="entry name" value="TFPI-like"/>
</dbReference>
<feature type="domain" description="BPTI/Kunitz inhibitor" evidence="16">
    <location>
        <begin position="221"/>
        <end position="271"/>
    </location>
</feature>
<organism evidence="17 18">
    <name type="scientific">Octodon degus</name>
    <name type="common">Degu</name>
    <name type="synonym">Sciurus degus</name>
    <dbReference type="NCBI Taxonomy" id="10160"/>
    <lineage>
        <taxon>Eukaryota</taxon>
        <taxon>Metazoa</taxon>
        <taxon>Chordata</taxon>
        <taxon>Craniata</taxon>
        <taxon>Vertebrata</taxon>
        <taxon>Euteleostomi</taxon>
        <taxon>Mammalia</taxon>
        <taxon>Eutheria</taxon>
        <taxon>Euarchontoglires</taxon>
        <taxon>Glires</taxon>
        <taxon>Rodentia</taxon>
        <taxon>Hystricomorpha</taxon>
        <taxon>Octodontidae</taxon>
        <taxon>Octodon</taxon>
    </lineage>
</organism>
<sequence length="307" mass="35466">MIHKMKPELVVWASLCLLLSLNPAALTTDSEEDDDYMETTENTDWESKKPAFTFCAMRAQDGPCKAMIKRFFYNIFTGQCEEFIYGGCIGNQNQFLTVQECKETCIREYSPLTKSTLEKGKPDLCFLEEDVGICRAYITRYFYNNQSRQCEPFIYGGCLGNLNNFESLEECKSTCQDTENDTQVDRYKTRLIPLVTVNTDSLTSRSTRDPKIWEFQGPSWCLTPADRGMCRANETRFFYNSVTEKCHPFMYSGCGGNENNFASKRACVRACKKGFIKRKSKEGLIKTRKKRRKQRVETVNDYLVKKI</sequence>
<keyword evidence="2" id="KW-0964">Secreted</keyword>
<protein>
    <recommendedName>
        <fullName evidence="12">Tissue factor pathway inhibitor</fullName>
    </recommendedName>
    <alternativeName>
        <fullName evidence="13">Extrinsic pathway inhibitor</fullName>
    </alternativeName>
    <alternativeName>
        <fullName evidence="14">Lipoprotein-associated coagulation inhibitor</fullName>
    </alternativeName>
</protein>
<dbReference type="Proteomes" id="UP000515203">
    <property type="component" value="Unplaced"/>
</dbReference>
<evidence type="ECO:0000256" key="4">
    <source>
        <dbReference type="ARBA" id="ARBA00022696"/>
    </source>
</evidence>
<dbReference type="GO" id="GO:0007596">
    <property type="term" value="P:blood coagulation"/>
    <property type="evidence" value="ECO:0007669"/>
    <property type="project" value="UniProtKB-KW"/>
</dbReference>
<evidence type="ECO:0000256" key="6">
    <source>
        <dbReference type="ARBA" id="ARBA00022737"/>
    </source>
</evidence>
<dbReference type="Gene3D" id="4.10.410.10">
    <property type="entry name" value="Pancreatic trypsin inhibitor Kunitz domain"/>
    <property type="match status" value="3"/>
</dbReference>
<dbReference type="CDD" id="cd22613">
    <property type="entry name" value="Kunitz_TFPI1_1-like"/>
    <property type="match status" value="1"/>
</dbReference>
<evidence type="ECO:0000256" key="2">
    <source>
        <dbReference type="ARBA" id="ARBA00022525"/>
    </source>
</evidence>
<keyword evidence="4" id="KW-0356">Hemostasis</keyword>
<accession>A0A6P6E7J2</accession>
<feature type="chain" id="PRO_5027744399" description="Tissue factor pathway inhibitor" evidence="15">
    <location>
        <begin position="28"/>
        <end position="307"/>
    </location>
</feature>
<evidence type="ECO:0000259" key="16">
    <source>
        <dbReference type="PROSITE" id="PS50279"/>
    </source>
</evidence>
<dbReference type="PIRSF" id="PIRSF001620">
    <property type="entry name" value="TFPI"/>
    <property type="match status" value="1"/>
</dbReference>
<keyword evidence="6" id="KW-0677">Repeat</keyword>
<dbReference type="SMART" id="SM00131">
    <property type="entry name" value="KU"/>
    <property type="match status" value="3"/>
</dbReference>
<dbReference type="GO" id="GO:0004867">
    <property type="term" value="F:serine-type endopeptidase inhibitor activity"/>
    <property type="evidence" value="ECO:0007669"/>
    <property type="project" value="UniProtKB-KW"/>
</dbReference>
<dbReference type="FunFam" id="4.10.410.10:FF:000013">
    <property type="entry name" value="Tissue factor pathway inhibitor"/>
    <property type="match status" value="1"/>
</dbReference>
<feature type="domain" description="BPTI/Kunitz inhibitor" evidence="16">
    <location>
        <begin position="125"/>
        <end position="175"/>
    </location>
</feature>
<dbReference type="InParanoid" id="A0A6P6E7J2"/>
<keyword evidence="7" id="KW-0722">Serine protease inhibitor</keyword>
<dbReference type="GO" id="GO:0005615">
    <property type="term" value="C:extracellular space"/>
    <property type="evidence" value="ECO:0007669"/>
    <property type="project" value="TreeGrafter"/>
</dbReference>
<evidence type="ECO:0000256" key="5">
    <source>
        <dbReference type="ARBA" id="ARBA00022729"/>
    </source>
</evidence>
<evidence type="ECO:0000313" key="17">
    <source>
        <dbReference type="Proteomes" id="UP000515203"/>
    </source>
</evidence>
<dbReference type="CDD" id="cd22615">
    <property type="entry name" value="Kunitz_TFPI1_TFPI2_3-like"/>
    <property type="match status" value="1"/>
</dbReference>
<dbReference type="RefSeq" id="XP_023568112.1">
    <property type="nucleotide sequence ID" value="XM_023712344.1"/>
</dbReference>
<dbReference type="PRINTS" id="PR00759">
    <property type="entry name" value="BASICPTASE"/>
</dbReference>
<evidence type="ECO:0000256" key="3">
    <source>
        <dbReference type="ARBA" id="ARBA00022690"/>
    </source>
</evidence>
<dbReference type="InterPro" id="IPR020901">
    <property type="entry name" value="Prtase_inh_Kunz-CS"/>
</dbReference>
<dbReference type="FunCoup" id="A0A6P6E7J2">
    <property type="interactions" value="45"/>
</dbReference>
<gene>
    <name evidence="18" type="primary">Tfpi</name>
</gene>
<evidence type="ECO:0000256" key="8">
    <source>
        <dbReference type="ARBA" id="ARBA00023084"/>
    </source>
</evidence>
<dbReference type="PANTHER" id="PTHR10083:SF328">
    <property type="entry name" value="TISSUE FACTOR PATHWAY INHIBITOR"/>
    <property type="match status" value="1"/>
</dbReference>
<keyword evidence="3" id="KW-0646">Protease inhibitor</keyword>
<dbReference type="GO" id="GO:0071396">
    <property type="term" value="P:cellular response to lipid"/>
    <property type="evidence" value="ECO:0007669"/>
    <property type="project" value="UniProtKB-ARBA"/>
</dbReference>
<dbReference type="OrthoDB" id="5950222at2759"/>
<dbReference type="PROSITE" id="PS00280">
    <property type="entry name" value="BPTI_KUNITZ_1"/>
    <property type="match status" value="2"/>
</dbReference>
<proteinExistence type="predicted"/>
<dbReference type="PROSITE" id="PS50279">
    <property type="entry name" value="BPTI_KUNITZ_2"/>
    <property type="match status" value="3"/>
</dbReference>
<evidence type="ECO:0000256" key="9">
    <source>
        <dbReference type="ARBA" id="ARBA00023157"/>
    </source>
</evidence>
<evidence type="ECO:0000256" key="1">
    <source>
        <dbReference type="ARBA" id="ARBA00004613"/>
    </source>
</evidence>
<keyword evidence="8" id="KW-0094">Blood coagulation</keyword>
<evidence type="ECO:0000256" key="10">
    <source>
        <dbReference type="ARBA" id="ARBA00023180"/>
    </source>
</evidence>
<dbReference type="Pfam" id="PF00014">
    <property type="entry name" value="Kunitz_BPTI"/>
    <property type="match status" value="3"/>
</dbReference>
<dbReference type="GeneID" id="101589631"/>
<dbReference type="InterPro" id="IPR002223">
    <property type="entry name" value="Kunitz_BPTI"/>
</dbReference>
<dbReference type="InterPro" id="IPR050098">
    <property type="entry name" value="TFPI/VKTCI-like"/>
</dbReference>
<dbReference type="SUPFAM" id="SSF57362">
    <property type="entry name" value="BPTI-like"/>
    <property type="match status" value="3"/>
</dbReference>
<comment type="subcellular location">
    <subcellularLocation>
        <location evidence="1">Secreted</location>
    </subcellularLocation>
</comment>
<evidence type="ECO:0000256" key="12">
    <source>
        <dbReference type="ARBA" id="ARBA00073658"/>
    </source>
</evidence>
<evidence type="ECO:0000256" key="14">
    <source>
        <dbReference type="ARBA" id="ARBA00081787"/>
    </source>
</evidence>
<keyword evidence="17" id="KW-1185">Reference proteome</keyword>
<dbReference type="FunFam" id="4.10.410.10:FF:000004">
    <property type="entry name" value="Tissue factor pathway inhibitor"/>
    <property type="match status" value="1"/>
</dbReference>
<dbReference type="PANTHER" id="PTHR10083">
    <property type="entry name" value="KUNITZ-TYPE PROTEASE INHIBITOR-RELATED"/>
    <property type="match status" value="1"/>
</dbReference>
<evidence type="ECO:0000256" key="13">
    <source>
        <dbReference type="ARBA" id="ARBA00081110"/>
    </source>
</evidence>
<dbReference type="InterPro" id="IPR036880">
    <property type="entry name" value="Kunitz_BPTI_sf"/>
</dbReference>
<name>A0A6P6E7J2_OCTDE</name>
<dbReference type="AlphaFoldDB" id="A0A6P6E7J2"/>
<feature type="domain" description="BPTI/Kunitz inhibitor" evidence="16">
    <location>
        <begin position="55"/>
        <end position="105"/>
    </location>
</feature>
<dbReference type="CTD" id="7035"/>
<evidence type="ECO:0000256" key="15">
    <source>
        <dbReference type="SAM" id="SignalP"/>
    </source>
</evidence>